<evidence type="ECO:0000313" key="2">
    <source>
        <dbReference type="EMBL" id="KHJ34908.1"/>
    </source>
</evidence>
<proteinExistence type="predicted"/>
<accession>A0A0B1P9I2</accession>
<dbReference type="AlphaFoldDB" id="A0A0B1P9I2"/>
<gene>
    <name evidence="2" type="ORF">EV44_g6531</name>
</gene>
<evidence type="ECO:0000256" key="1">
    <source>
        <dbReference type="SAM" id="MobiDB-lite"/>
    </source>
</evidence>
<protein>
    <submittedName>
        <fullName evidence="2">Uncharacterized protein</fullName>
    </submittedName>
</protein>
<organism evidence="2 3">
    <name type="scientific">Uncinula necator</name>
    <name type="common">Grape powdery mildew</name>
    <dbReference type="NCBI Taxonomy" id="52586"/>
    <lineage>
        <taxon>Eukaryota</taxon>
        <taxon>Fungi</taxon>
        <taxon>Dikarya</taxon>
        <taxon>Ascomycota</taxon>
        <taxon>Pezizomycotina</taxon>
        <taxon>Leotiomycetes</taxon>
        <taxon>Erysiphales</taxon>
        <taxon>Erysiphaceae</taxon>
        <taxon>Erysiphe</taxon>
    </lineage>
</organism>
<dbReference type="OMA" id="CFKHLTR"/>
<name>A0A0B1P9I2_UNCNE</name>
<feature type="compositionally biased region" description="Basic and acidic residues" evidence="1">
    <location>
        <begin position="112"/>
        <end position="129"/>
    </location>
</feature>
<evidence type="ECO:0000313" key="3">
    <source>
        <dbReference type="Proteomes" id="UP000030854"/>
    </source>
</evidence>
<reference evidence="2 3" key="1">
    <citation type="journal article" date="2014" name="BMC Genomics">
        <title>Adaptive genomic structural variation in the grape powdery mildew pathogen, Erysiphe necator.</title>
        <authorList>
            <person name="Jones L."/>
            <person name="Riaz S."/>
            <person name="Morales-Cruz A."/>
            <person name="Amrine K.C."/>
            <person name="McGuire B."/>
            <person name="Gubler W.D."/>
            <person name="Walker M.A."/>
            <person name="Cantu D."/>
        </authorList>
    </citation>
    <scope>NUCLEOTIDE SEQUENCE [LARGE SCALE GENOMIC DNA]</scope>
    <source>
        <strain evidence="3">c</strain>
    </source>
</reference>
<comment type="caution">
    <text evidence="2">The sequence shown here is derived from an EMBL/GenBank/DDBJ whole genome shotgun (WGS) entry which is preliminary data.</text>
</comment>
<keyword evidence="3" id="KW-1185">Reference proteome</keyword>
<dbReference type="EMBL" id="JNVN01000627">
    <property type="protein sequence ID" value="KHJ34908.1"/>
    <property type="molecule type" value="Genomic_DNA"/>
</dbReference>
<dbReference type="Proteomes" id="UP000030854">
    <property type="component" value="Unassembled WGS sequence"/>
</dbReference>
<sequence length="144" mass="16178">MSQEEAPPLPVPPPIPSQKKSCSARPATSGTQLNLRANREKASCAFKISREQERIYITKRQAGFGKQEAQKAKEHLQSAQKNLYAGVTCTWHAAANLPAILKEKRVDQKQQRILKQKEREEEAKRELERIMAANNTTDEASPAE</sequence>
<feature type="compositionally biased region" description="Polar residues" evidence="1">
    <location>
        <begin position="133"/>
        <end position="144"/>
    </location>
</feature>
<feature type="compositionally biased region" description="Polar residues" evidence="1">
    <location>
        <begin position="18"/>
        <end position="35"/>
    </location>
</feature>
<feature type="region of interest" description="Disordered" evidence="1">
    <location>
        <begin position="1"/>
        <end position="39"/>
    </location>
</feature>
<feature type="compositionally biased region" description="Pro residues" evidence="1">
    <location>
        <begin position="7"/>
        <end position="16"/>
    </location>
</feature>
<feature type="region of interest" description="Disordered" evidence="1">
    <location>
        <begin position="112"/>
        <end position="144"/>
    </location>
</feature>
<dbReference type="HOGENOM" id="CLU_1797878_0_0_1"/>